<dbReference type="Proteomes" id="UP001143910">
    <property type="component" value="Unassembled WGS sequence"/>
</dbReference>
<protein>
    <submittedName>
        <fullName evidence="1">Uncharacterized protein</fullName>
    </submittedName>
</protein>
<proteinExistence type="predicted"/>
<accession>A0ACC1NK67</accession>
<organism evidence="1 2">
    <name type="scientific">Zarea fungicola</name>
    <dbReference type="NCBI Taxonomy" id="93591"/>
    <lineage>
        <taxon>Eukaryota</taxon>
        <taxon>Fungi</taxon>
        <taxon>Dikarya</taxon>
        <taxon>Ascomycota</taxon>
        <taxon>Pezizomycotina</taxon>
        <taxon>Sordariomycetes</taxon>
        <taxon>Hypocreomycetidae</taxon>
        <taxon>Hypocreales</taxon>
        <taxon>Cordycipitaceae</taxon>
        <taxon>Zarea</taxon>
    </lineage>
</organism>
<evidence type="ECO:0000313" key="1">
    <source>
        <dbReference type="EMBL" id="KAJ2979717.1"/>
    </source>
</evidence>
<dbReference type="EMBL" id="JANJQO010000258">
    <property type="protein sequence ID" value="KAJ2979717.1"/>
    <property type="molecule type" value="Genomic_DNA"/>
</dbReference>
<reference evidence="1" key="1">
    <citation type="submission" date="2022-08" db="EMBL/GenBank/DDBJ databases">
        <title>Genome Sequence of Lecanicillium fungicola.</title>
        <authorList>
            <person name="Buettner E."/>
        </authorList>
    </citation>
    <scope>NUCLEOTIDE SEQUENCE</scope>
    <source>
        <strain evidence="1">Babe33</strain>
    </source>
</reference>
<sequence>MECPDSVHSYVESSELSENTAQTSHHVDEEEEETAEQAMQLSSVWSSDSESDMSLSEYDDEISLRNFVHAVPTIEESDDDEDIPLGNVIFDVDLHGASVEGTSLDFEVYLADMDSDVEELLEVELAIDGEGFAHHYHLVDAVDIELADDNVYCIVSRDEMEADHRTDTFPGSTNASSVISSSHGPATPASVKSDTEVVAEAGGEASPADWILL</sequence>
<comment type="caution">
    <text evidence="1">The sequence shown here is derived from an EMBL/GenBank/DDBJ whole genome shotgun (WGS) entry which is preliminary data.</text>
</comment>
<gene>
    <name evidence="1" type="ORF">NQ176_g3082</name>
</gene>
<keyword evidence="2" id="KW-1185">Reference proteome</keyword>
<evidence type="ECO:0000313" key="2">
    <source>
        <dbReference type="Proteomes" id="UP001143910"/>
    </source>
</evidence>
<name>A0ACC1NK67_9HYPO</name>